<dbReference type="AlphaFoldDB" id="A0A840NH12"/>
<evidence type="ECO:0000256" key="1">
    <source>
        <dbReference type="SAM" id="Phobius"/>
    </source>
</evidence>
<accession>A0A840NH12</accession>
<comment type="caution">
    <text evidence="2">The sequence shown here is derived from an EMBL/GenBank/DDBJ whole genome shotgun (WGS) entry which is preliminary data.</text>
</comment>
<proteinExistence type="predicted"/>
<gene>
    <name evidence="2" type="ORF">BJ969_002636</name>
</gene>
<evidence type="ECO:0000313" key="2">
    <source>
        <dbReference type="EMBL" id="MBB5069548.1"/>
    </source>
</evidence>
<dbReference type="Proteomes" id="UP000580474">
    <property type="component" value="Unassembled WGS sequence"/>
</dbReference>
<evidence type="ECO:0000313" key="3">
    <source>
        <dbReference type="Proteomes" id="UP000580474"/>
    </source>
</evidence>
<reference evidence="2 3" key="1">
    <citation type="submission" date="2020-08" db="EMBL/GenBank/DDBJ databases">
        <title>Sequencing the genomes of 1000 actinobacteria strains.</title>
        <authorList>
            <person name="Klenk H.-P."/>
        </authorList>
    </citation>
    <scope>NUCLEOTIDE SEQUENCE [LARGE SCALE GENOMIC DNA]</scope>
    <source>
        <strain evidence="2 3">DSM 45582</strain>
    </source>
</reference>
<organism evidence="2 3">
    <name type="scientific">Saccharopolyspora gloriosae</name>
    <dbReference type="NCBI Taxonomy" id="455344"/>
    <lineage>
        <taxon>Bacteria</taxon>
        <taxon>Bacillati</taxon>
        <taxon>Actinomycetota</taxon>
        <taxon>Actinomycetes</taxon>
        <taxon>Pseudonocardiales</taxon>
        <taxon>Pseudonocardiaceae</taxon>
        <taxon>Saccharopolyspora</taxon>
    </lineage>
</organism>
<protein>
    <submittedName>
        <fullName evidence="2">Uncharacterized protein</fullName>
    </submittedName>
</protein>
<keyword evidence="3" id="KW-1185">Reference proteome</keyword>
<sequence>MAQYLLLLLLGAVALAGVWWTVWDVRSDLRRRRLK</sequence>
<keyword evidence="1" id="KW-0812">Transmembrane</keyword>
<name>A0A840NH12_9PSEU</name>
<keyword evidence="1" id="KW-1133">Transmembrane helix</keyword>
<feature type="transmembrane region" description="Helical" evidence="1">
    <location>
        <begin position="6"/>
        <end position="25"/>
    </location>
</feature>
<dbReference type="EMBL" id="JACHIV010000001">
    <property type="protein sequence ID" value="MBB5069548.1"/>
    <property type="molecule type" value="Genomic_DNA"/>
</dbReference>
<keyword evidence="1" id="KW-0472">Membrane</keyword>